<feature type="signal peptide" evidence="1">
    <location>
        <begin position="1"/>
        <end position="18"/>
    </location>
</feature>
<evidence type="ECO:0008006" key="4">
    <source>
        <dbReference type="Google" id="ProtNLM"/>
    </source>
</evidence>
<dbReference type="SUPFAM" id="SSF53850">
    <property type="entry name" value="Periplasmic binding protein-like II"/>
    <property type="match status" value="1"/>
</dbReference>
<keyword evidence="1" id="KW-0732">Signal</keyword>
<reference evidence="2 3" key="1">
    <citation type="submission" date="2014-03" db="EMBL/GenBank/DDBJ databases">
        <title>Complete genome sequence of Pseudomonas stutzeri 19SMN4.</title>
        <authorList>
            <person name="Brunet-Galmes I."/>
            <person name="Nogales B."/>
            <person name="Busquets A."/>
            <person name="Pena A."/>
            <person name="Gomila M."/>
            <person name="Garcia-Valdes E."/>
            <person name="Lalucat J."/>
            <person name="Bennasar A."/>
            <person name="Bosch R."/>
        </authorList>
    </citation>
    <scope>NUCLEOTIDE SEQUENCE [LARGE SCALE GENOMIC DNA]</scope>
    <source>
        <strain evidence="2 3">19SMN4</strain>
    </source>
</reference>
<feature type="chain" id="PRO_5001525824" description="PAAT family amino acid ABC transporter substrate-binding protein" evidence="1">
    <location>
        <begin position="19"/>
        <end position="256"/>
    </location>
</feature>
<gene>
    <name evidence="2" type="ORF">UIB01_14850</name>
</gene>
<name>A0A023WU07_STUST</name>
<dbReference type="PATRIC" id="fig|316.97.peg.2973"/>
<proteinExistence type="predicted"/>
<dbReference type="AlphaFoldDB" id="A0A023WU07"/>
<protein>
    <recommendedName>
        <fullName evidence="4">PAAT family amino acid ABC transporter substrate-binding protein</fullName>
    </recommendedName>
</protein>
<dbReference type="KEGG" id="pstu:UIB01_14850"/>
<organism evidence="2 3">
    <name type="scientific">Stutzerimonas stutzeri</name>
    <name type="common">Pseudomonas stutzeri</name>
    <dbReference type="NCBI Taxonomy" id="316"/>
    <lineage>
        <taxon>Bacteria</taxon>
        <taxon>Pseudomonadati</taxon>
        <taxon>Pseudomonadota</taxon>
        <taxon>Gammaproteobacteria</taxon>
        <taxon>Pseudomonadales</taxon>
        <taxon>Pseudomonadaceae</taxon>
        <taxon>Stutzerimonas</taxon>
    </lineage>
</organism>
<evidence type="ECO:0000313" key="2">
    <source>
        <dbReference type="EMBL" id="AHY43687.1"/>
    </source>
</evidence>
<dbReference type="EMBL" id="CP007509">
    <property type="protein sequence ID" value="AHY43687.1"/>
    <property type="molecule type" value="Genomic_DNA"/>
</dbReference>
<evidence type="ECO:0000313" key="3">
    <source>
        <dbReference type="Proteomes" id="UP000025238"/>
    </source>
</evidence>
<dbReference type="OrthoDB" id="8585936at2"/>
<dbReference type="Proteomes" id="UP000025238">
    <property type="component" value="Chromosome"/>
</dbReference>
<accession>A0A023WU07</accession>
<evidence type="ECO:0000256" key="1">
    <source>
        <dbReference type="SAM" id="SignalP"/>
    </source>
</evidence>
<sequence>MPKLLLLLLALFPLHLLAAKPVAVWAYQPSPPFASEHNPGLSESLVQLLNEHPTNQGLYDFKLTQLPRKRLDARLAANEPGVLLWATPEFFPERLTANASWTRPLLCDIQDFVSPSDAPVDYKGPRSLHVMRLGGILGHRYRALQDDIDRGLIRREDVHTDLQNLNKLMSKRIDVALMPRSSRLYYGLTEIPESRLHVSPTPLYVFDRHVLMTASLPADTTQFVQQLIADLPHSARWQTLLRRYGLQQMNAPCSLY</sequence>